<dbReference type="PANTHER" id="PTHR45656">
    <property type="entry name" value="PROTEIN CBR-CLEC-78"/>
    <property type="match status" value="1"/>
</dbReference>
<feature type="domain" description="Sushi" evidence="8">
    <location>
        <begin position="157"/>
        <end position="217"/>
    </location>
</feature>
<dbReference type="Gene3D" id="2.10.70.10">
    <property type="entry name" value="Complement Module, domain 1"/>
    <property type="match status" value="3"/>
</dbReference>
<dbReference type="CDD" id="cd00033">
    <property type="entry name" value="CCP"/>
    <property type="match status" value="3"/>
</dbReference>
<dbReference type="FunFam" id="2.10.70.10:FF:000014">
    <property type="entry name" value="Membrane cofactor protein"/>
    <property type="match status" value="1"/>
</dbReference>
<reference evidence="9" key="3">
    <citation type="submission" date="2025-09" db="UniProtKB">
        <authorList>
            <consortium name="Ensembl"/>
        </authorList>
    </citation>
    <scope>IDENTIFICATION</scope>
</reference>
<dbReference type="InterPro" id="IPR051277">
    <property type="entry name" value="SEZ6_CSMD_C4BPB_Regulators"/>
</dbReference>
<reference evidence="9" key="1">
    <citation type="submission" date="2020-10" db="EMBL/GenBank/DDBJ databases">
        <title>Catharus ustulatus (Swainson's thrush) genome, bCatUst1, primary haplotype v2.</title>
        <authorList>
            <person name="Delmore K."/>
            <person name="Vafadar M."/>
            <person name="Formenti G."/>
            <person name="Chow W."/>
            <person name="Pelan S."/>
            <person name="Howe K."/>
            <person name="Rhie A."/>
            <person name="Mountcastle J."/>
            <person name="Haase B."/>
            <person name="Fedrigo O."/>
            <person name="Jarvis E.D."/>
        </authorList>
    </citation>
    <scope>NUCLEOTIDE SEQUENCE [LARGE SCALE GENOMIC DNA]</scope>
</reference>
<dbReference type="InterPro" id="IPR000436">
    <property type="entry name" value="Sushi_SCR_CCP_dom"/>
</dbReference>
<evidence type="ECO:0000256" key="1">
    <source>
        <dbReference type="ARBA" id="ARBA00022659"/>
    </source>
</evidence>
<accession>A0A8C3V4H6</accession>
<sequence>MCVLCVIHGVECMFRVVCALCVIHAVWDCGPLPNISHAEPRGAIKEQQSFPVGSKVTFACVPGYTKLPLLSDTIQCLPNSRWSSLPEFCGRECFPSLTRRVFMETLKDQRQNFYAVNTTVRYICRPSYDNTTDQPLTSTCLDNLTWTEDDFCPSAEVTCPRAPSIANGRHSGHSSARVSRGATVSYSCKEGFELLGNASITCTDSGLWSRPLPRCQGVWGPREGRWGSRRVLAVSRGHGGLWGCRTQLMHWRLKELSLLPQRSAARHPRCRTARSSTCRAPTELETLCTSPARLDTPQRAPTRLGASPGASGTRRCSCATGVSGAAARERGMQAGMGAQAGTRGAGTDLTHPCSIPLVPFPSFPALSLS</sequence>
<organism evidence="9 10">
    <name type="scientific">Catharus ustulatus</name>
    <name type="common">Russet-backed thrush</name>
    <name type="synonym">Hylocichla ustulatus</name>
    <dbReference type="NCBI Taxonomy" id="91951"/>
    <lineage>
        <taxon>Eukaryota</taxon>
        <taxon>Metazoa</taxon>
        <taxon>Chordata</taxon>
        <taxon>Craniata</taxon>
        <taxon>Vertebrata</taxon>
        <taxon>Euteleostomi</taxon>
        <taxon>Archelosauria</taxon>
        <taxon>Archosauria</taxon>
        <taxon>Dinosauria</taxon>
        <taxon>Saurischia</taxon>
        <taxon>Theropoda</taxon>
        <taxon>Coelurosauria</taxon>
        <taxon>Aves</taxon>
        <taxon>Neognathae</taxon>
        <taxon>Neoaves</taxon>
        <taxon>Telluraves</taxon>
        <taxon>Australaves</taxon>
        <taxon>Passeriformes</taxon>
        <taxon>Turdidae</taxon>
        <taxon>Catharus</taxon>
    </lineage>
</organism>
<keyword evidence="4 5" id="KW-1015">Disulfide bond</keyword>
<name>A0A8C3V4H6_CATUS</name>
<keyword evidence="10" id="KW-1185">Reference proteome</keyword>
<evidence type="ECO:0000256" key="6">
    <source>
        <dbReference type="SAM" id="MobiDB-lite"/>
    </source>
</evidence>
<evidence type="ECO:0000256" key="2">
    <source>
        <dbReference type="ARBA" id="ARBA00022729"/>
    </source>
</evidence>
<reference evidence="9" key="2">
    <citation type="submission" date="2025-08" db="UniProtKB">
        <authorList>
            <consortium name="Ensembl"/>
        </authorList>
    </citation>
    <scope>IDENTIFICATION</scope>
</reference>
<dbReference type="InterPro" id="IPR035976">
    <property type="entry name" value="Sushi/SCR/CCP_sf"/>
</dbReference>
<feature type="disulfide bond" evidence="5">
    <location>
        <begin position="159"/>
        <end position="202"/>
    </location>
</feature>
<proteinExistence type="predicted"/>
<dbReference type="Ensembl" id="ENSCUST00005025904.1">
    <property type="protein sequence ID" value="ENSCUSP00005025019.1"/>
    <property type="gene ID" value="ENSCUSG00005015585.1"/>
</dbReference>
<dbReference type="Pfam" id="PF00084">
    <property type="entry name" value="Sushi"/>
    <property type="match status" value="3"/>
</dbReference>
<dbReference type="Proteomes" id="UP000694563">
    <property type="component" value="Chromosome 25"/>
</dbReference>
<evidence type="ECO:0000259" key="8">
    <source>
        <dbReference type="PROSITE" id="PS50923"/>
    </source>
</evidence>
<keyword evidence="1 5" id="KW-0768">Sushi</keyword>
<protein>
    <recommendedName>
        <fullName evidence="8">Sushi domain-containing protein</fullName>
    </recommendedName>
</protein>
<dbReference type="SUPFAM" id="SSF57535">
    <property type="entry name" value="Complement control module/SCR domain"/>
    <property type="match status" value="3"/>
</dbReference>
<feature type="region of interest" description="Disordered" evidence="6">
    <location>
        <begin position="293"/>
        <end position="313"/>
    </location>
</feature>
<evidence type="ECO:0000313" key="10">
    <source>
        <dbReference type="Proteomes" id="UP000694563"/>
    </source>
</evidence>
<dbReference type="PANTHER" id="PTHR45656:SF15">
    <property type="entry name" value="SUSHI DOMAIN-CONTAINING PROTEIN"/>
    <property type="match status" value="1"/>
</dbReference>
<dbReference type="AlphaFoldDB" id="A0A8C3V4H6"/>
<feature type="domain" description="Sushi" evidence="8">
    <location>
        <begin position="27"/>
        <end position="91"/>
    </location>
</feature>
<feature type="signal peptide" evidence="7">
    <location>
        <begin position="1"/>
        <end position="19"/>
    </location>
</feature>
<evidence type="ECO:0000256" key="5">
    <source>
        <dbReference type="PROSITE-ProRule" id="PRU00302"/>
    </source>
</evidence>
<feature type="disulfide bond" evidence="5">
    <location>
        <begin position="188"/>
        <end position="215"/>
    </location>
</feature>
<evidence type="ECO:0000256" key="4">
    <source>
        <dbReference type="ARBA" id="ARBA00023157"/>
    </source>
</evidence>
<dbReference type="PROSITE" id="PS50923">
    <property type="entry name" value="SUSHI"/>
    <property type="match status" value="2"/>
</dbReference>
<evidence type="ECO:0000313" key="9">
    <source>
        <dbReference type="Ensembl" id="ENSCUSP00005025019.1"/>
    </source>
</evidence>
<dbReference type="SMART" id="SM00032">
    <property type="entry name" value="CCP"/>
    <property type="match status" value="3"/>
</dbReference>
<evidence type="ECO:0000256" key="3">
    <source>
        <dbReference type="ARBA" id="ARBA00022737"/>
    </source>
</evidence>
<keyword evidence="3" id="KW-0677">Repeat</keyword>
<evidence type="ECO:0000256" key="7">
    <source>
        <dbReference type="SAM" id="SignalP"/>
    </source>
</evidence>
<comment type="caution">
    <text evidence="5">Lacks conserved residue(s) required for the propagation of feature annotation.</text>
</comment>
<feature type="chain" id="PRO_5034934919" description="Sushi domain-containing protein" evidence="7">
    <location>
        <begin position="20"/>
        <end position="369"/>
    </location>
</feature>
<keyword evidence="2 7" id="KW-0732">Signal</keyword>